<dbReference type="GO" id="GO:0005634">
    <property type="term" value="C:nucleus"/>
    <property type="evidence" value="ECO:0007669"/>
    <property type="project" value="TreeGrafter"/>
</dbReference>
<dbReference type="Proteomes" id="UP000283210">
    <property type="component" value="Chromosome 4"/>
</dbReference>
<dbReference type="EMBL" id="CM012440">
    <property type="protein sequence ID" value="RVE73871.1"/>
    <property type="molecule type" value="Genomic_DNA"/>
</dbReference>
<evidence type="ECO:0000313" key="4">
    <source>
        <dbReference type="EMBL" id="RVE73871.1"/>
    </source>
</evidence>
<gene>
    <name evidence="4" type="ORF">OJAV_G00035580</name>
</gene>
<reference evidence="4 5" key="2">
    <citation type="submission" date="2019-01" db="EMBL/GenBank/DDBJ databases">
        <title>A chromosome length genome reference of the Java medaka (oryzias javanicus).</title>
        <authorList>
            <person name="Herpin A."/>
            <person name="Takehana Y."/>
            <person name="Naruse K."/>
            <person name="Ansai S."/>
            <person name="Kawaguchi M."/>
        </authorList>
    </citation>
    <scope>NUCLEOTIDE SEQUENCE [LARGE SCALE GENOMIC DNA]</scope>
    <source>
        <strain evidence="4">RS831</strain>
        <tissue evidence="4">Whole body</tissue>
    </source>
</reference>
<dbReference type="GO" id="GO:0030687">
    <property type="term" value="C:preribosome, large subunit precursor"/>
    <property type="evidence" value="ECO:0007669"/>
    <property type="project" value="TreeGrafter"/>
</dbReference>
<evidence type="ECO:0000256" key="3">
    <source>
        <dbReference type="SAM" id="MobiDB-lite"/>
    </source>
</evidence>
<sequence>MIRHSQKSSRHWFSIYQLVERYLEEQRTENDAGEQVERLSLSSASPTLQAFIEGSSLGEFHTRLGMLLSFHCRLLLVPDQPGRVEEVFPSQGSSLNPDEVDAPLEETPLHGVHRALRNAPPGKNKDLHVEGEGPEGAAGSLQARLPALFRKMKKMCVQLLKKSLLPELTEDLDCFTGEVITNMRQLQSLNIDLTAHKEKQKAEVKHILQQK</sequence>
<protein>
    <submittedName>
        <fullName evidence="4">Uncharacterized protein</fullName>
    </submittedName>
</protein>
<dbReference type="GO" id="GO:0000055">
    <property type="term" value="P:ribosomal large subunit export from nucleus"/>
    <property type="evidence" value="ECO:0007669"/>
    <property type="project" value="TreeGrafter"/>
</dbReference>
<dbReference type="AlphaFoldDB" id="A0A3S2MEB6"/>
<keyword evidence="1" id="KW-0547">Nucleotide-binding</keyword>
<reference evidence="4 5" key="1">
    <citation type="submission" date="2018-11" db="EMBL/GenBank/DDBJ databases">
        <authorList>
            <person name="Lopez-Roques C."/>
            <person name="Donnadieu C."/>
            <person name="Bouchez O."/>
            <person name="Klopp C."/>
            <person name="Cabau C."/>
            <person name="Zahm M."/>
        </authorList>
    </citation>
    <scope>NUCLEOTIDE SEQUENCE [LARGE SCALE GENOMIC DNA]</scope>
    <source>
        <strain evidence="4">RS831</strain>
        <tissue evidence="4">Whole body</tissue>
    </source>
</reference>
<dbReference type="GO" id="GO:0000027">
    <property type="term" value="P:ribosomal large subunit assembly"/>
    <property type="evidence" value="ECO:0007669"/>
    <property type="project" value="TreeGrafter"/>
</dbReference>
<dbReference type="PANTHER" id="PTHR48103:SF2">
    <property type="entry name" value="MIDASIN"/>
    <property type="match status" value="1"/>
</dbReference>
<keyword evidence="5" id="KW-1185">Reference proteome</keyword>
<dbReference type="PANTHER" id="PTHR48103">
    <property type="entry name" value="MIDASIN-RELATED"/>
    <property type="match status" value="1"/>
</dbReference>
<feature type="region of interest" description="Disordered" evidence="3">
    <location>
        <begin position="117"/>
        <end position="138"/>
    </location>
</feature>
<dbReference type="GO" id="GO:0005524">
    <property type="term" value="F:ATP binding"/>
    <property type="evidence" value="ECO:0007669"/>
    <property type="project" value="UniProtKB-KW"/>
</dbReference>
<accession>A0A3S2MEB6</accession>
<name>A0A3S2MEB6_ORYJA</name>
<evidence type="ECO:0000256" key="2">
    <source>
        <dbReference type="ARBA" id="ARBA00022840"/>
    </source>
</evidence>
<organism evidence="4 5">
    <name type="scientific">Oryzias javanicus</name>
    <name type="common">Javanese ricefish</name>
    <name type="synonym">Aplocheilus javanicus</name>
    <dbReference type="NCBI Taxonomy" id="123683"/>
    <lineage>
        <taxon>Eukaryota</taxon>
        <taxon>Metazoa</taxon>
        <taxon>Chordata</taxon>
        <taxon>Craniata</taxon>
        <taxon>Vertebrata</taxon>
        <taxon>Euteleostomi</taxon>
        <taxon>Actinopterygii</taxon>
        <taxon>Neopterygii</taxon>
        <taxon>Teleostei</taxon>
        <taxon>Neoteleostei</taxon>
        <taxon>Acanthomorphata</taxon>
        <taxon>Ovalentaria</taxon>
        <taxon>Atherinomorphae</taxon>
        <taxon>Beloniformes</taxon>
        <taxon>Adrianichthyidae</taxon>
        <taxon>Oryziinae</taxon>
        <taxon>Oryzias</taxon>
    </lineage>
</organism>
<proteinExistence type="predicted"/>
<dbReference type="OrthoDB" id="422220at2759"/>
<evidence type="ECO:0000256" key="1">
    <source>
        <dbReference type="ARBA" id="ARBA00022741"/>
    </source>
</evidence>
<evidence type="ECO:0000313" key="5">
    <source>
        <dbReference type="Proteomes" id="UP000283210"/>
    </source>
</evidence>
<keyword evidence="2" id="KW-0067">ATP-binding</keyword>